<dbReference type="InterPro" id="IPR000055">
    <property type="entry name" value="Restrct_endonuc_typeI_TRD"/>
</dbReference>
<dbReference type="Gene3D" id="3.90.220.20">
    <property type="entry name" value="DNA methylase specificity domains"/>
    <property type="match status" value="2"/>
</dbReference>
<evidence type="ECO:0000256" key="3">
    <source>
        <dbReference type="ARBA" id="ARBA00023125"/>
    </source>
</evidence>
<dbReference type="Proteomes" id="UP000464577">
    <property type="component" value="Chromosome"/>
</dbReference>
<feature type="domain" description="Type I restriction modification DNA specificity" evidence="4">
    <location>
        <begin position="1"/>
        <end position="34"/>
    </location>
</feature>
<protein>
    <recommendedName>
        <fullName evidence="4">Type I restriction modification DNA specificity domain-containing protein</fullName>
    </recommendedName>
</protein>
<dbReference type="EMBL" id="CP045997">
    <property type="protein sequence ID" value="QHV95578.1"/>
    <property type="molecule type" value="Genomic_DNA"/>
</dbReference>
<accession>A0A6P1VT32</accession>
<dbReference type="SUPFAM" id="SSF116734">
    <property type="entry name" value="DNA methylase specificity domain"/>
    <property type="match status" value="1"/>
</dbReference>
<organism evidence="5 6">
    <name type="scientific">Spirosoma endbachense</name>
    <dbReference type="NCBI Taxonomy" id="2666025"/>
    <lineage>
        <taxon>Bacteria</taxon>
        <taxon>Pseudomonadati</taxon>
        <taxon>Bacteroidota</taxon>
        <taxon>Cytophagia</taxon>
        <taxon>Cytophagales</taxon>
        <taxon>Cytophagaceae</taxon>
        <taxon>Spirosoma</taxon>
    </lineage>
</organism>
<gene>
    <name evidence="5" type="ORF">GJR95_11440</name>
</gene>
<evidence type="ECO:0000259" key="4">
    <source>
        <dbReference type="Pfam" id="PF01420"/>
    </source>
</evidence>
<proteinExistence type="inferred from homology"/>
<sequence length="202" mass="23530">MPKINQKTLLELPITLPSIEEQKNIVKIAKELLNISDRVLSQYKEAVLNFTLLEKAILSEAFQIDGLQSYNESLTFKEIEDDLQEQKVKFANEQILLKKNRTIYINRYYLKSNEIDKIKTKIKEITLEDFSSNEFLSAEDMNTIRKKIGEIVVDFDYDDFWAVFQELTNDAIGEDLATPFFIAVQHEGIIQYKINSHEASRN</sequence>
<name>A0A6P1VT32_9BACT</name>
<comment type="similarity">
    <text evidence="1">Belongs to the type-I restriction system S methylase family.</text>
</comment>
<reference evidence="5 6" key="1">
    <citation type="submission" date="2019-11" db="EMBL/GenBank/DDBJ databases">
        <title>Spirosoma endbachense sp. nov., isolated from a natural salt meadow.</title>
        <authorList>
            <person name="Rojas J."/>
            <person name="Ambika Manirajan B."/>
            <person name="Ratering S."/>
            <person name="Suarez C."/>
            <person name="Geissler-Plaum R."/>
            <person name="Schnell S."/>
        </authorList>
    </citation>
    <scope>NUCLEOTIDE SEQUENCE [LARGE SCALE GENOMIC DNA]</scope>
    <source>
        <strain evidence="5 6">I-24</strain>
    </source>
</reference>
<evidence type="ECO:0000313" key="6">
    <source>
        <dbReference type="Proteomes" id="UP000464577"/>
    </source>
</evidence>
<dbReference type="InterPro" id="IPR044946">
    <property type="entry name" value="Restrct_endonuc_typeI_TRD_sf"/>
</dbReference>
<evidence type="ECO:0000256" key="1">
    <source>
        <dbReference type="ARBA" id="ARBA00010923"/>
    </source>
</evidence>
<keyword evidence="6" id="KW-1185">Reference proteome</keyword>
<keyword evidence="3" id="KW-0238">DNA-binding</keyword>
<evidence type="ECO:0000313" key="5">
    <source>
        <dbReference type="EMBL" id="QHV95578.1"/>
    </source>
</evidence>
<dbReference type="GO" id="GO:0003677">
    <property type="term" value="F:DNA binding"/>
    <property type="evidence" value="ECO:0007669"/>
    <property type="project" value="UniProtKB-KW"/>
</dbReference>
<dbReference type="AlphaFoldDB" id="A0A6P1VT32"/>
<keyword evidence="2" id="KW-0680">Restriction system</keyword>
<evidence type="ECO:0000256" key="2">
    <source>
        <dbReference type="ARBA" id="ARBA00022747"/>
    </source>
</evidence>
<dbReference type="Pfam" id="PF01420">
    <property type="entry name" value="Methylase_S"/>
    <property type="match status" value="1"/>
</dbReference>
<dbReference type="GO" id="GO:0009307">
    <property type="term" value="P:DNA restriction-modification system"/>
    <property type="evidence" value="ECO:0007669"/>
    <property type="project" value="UniProtKB-KW"/>
</dbReference>
<dbReference type="KEGG" id="senf:GJR95_11440"/>